<dbReference type="RefSeq" id="WP_136579865.1">
    <property type="nucleotide sequence ID" value="NZ_STFF01000008.1"/>
</dbReference>
<accession>A0A4S8HJ04</accession>
<dbReference type="Proteomes" id="UP000306918">
    <property type="component" value="Unassembled WGS sequence"/>
</dbReference>
<proteinExistence type="predicted"/>
<protein>
    <submittedName>
        <fullName evidence="1">Uncharacterized protein</fullName>
    </submittedName>
</protein>
<comment type="caution">
    <text evidence="1">The sequence shown here is derived from an EMBL/GenBank/DDBJ whole genome shotgun (WGS) entry which is preliminary data.</text>
</comment>
<dbReference type="EMBL" id="STFF01000008">
    <property type="protein sequence ID" value="THU34249.1"/>
    <property type="molecule type" value="Genomic_DNA"/>
</dbReference>
<sequence length="101" mass="11790">MNIEKVHIAFKQVIGTPGIYHKLNIPKNNVAQYRWKLKRNVHITIDKKLWVLQRAGYRLESFQYTDKDVVEAIRFAINASQATKKMGAEYILEKWKSATGK</sequence>
<dbReference type="AlphaFoldDB" id="A0A4S8HJ04"/>
<organism evidence="1 2">
    <name type="scientific">Niastella caeni</name>
    <dbReference type="NCBI Taxonomy" id="2569763"/>
    <lineage>
        <taxon>Bacteria</taxon>
        <taxon>Pseudomonadati</taxon>
        <taxon>Bacteroidota</taxon>
        <taxon>Chitinophagia</taxon>
        <taxon>Chitinophagales</taxon>
        <taxon>Chitinophagaceae</taxon>
        <taxon>Niastella</taxon>
    </lineage>
</organism>
<evidence type="ECO:0000313" key="1">
    <source>
        <dbReference type="EMBL" id="THU34249.1"/>
    </source>
</evidence>
<evidence type="ECO:0000313" key="2">
    <source>
        <dbReference type="Proteomes" id="UP000306918"/>
    </source>
</evidence>
<keyword evidence="2" id="KW-1185">Reference proteome</keyword>
<reference evidence="1 2" key="1">
    <citation type="submission" date="2019-04" db="EMBL/GenBank/DDBJ databases">
        <title>Niastella caeni sp. nov., isolated from activated sludge.</title>
        <authorList>
            <person name="Sheng M."/>
        </authorList>
    </citation>
    <scope>NUCLEOTIDE SEQUENCE [LARGE SCALE GENOMIC DNA]</scope>
    <source>
        <strain evidence="1 2">HX-2-15</strain>
    </source>
</reference>
<gene>
    <name evidence="1" type="ORF">FAM09_24840</name>
</gene>
<name>A0A4S8HJ04_9BACT</name>